<name>A0A764RBF8_SALER</name>
<evidence type="ECO:0000313" key="1">
    <source>
        <dbReference type="EMBL" id="HAG3448197.1"/>
    </source>
</evidence>
<proteinExistence type="predicted"/>
<dbReference type="EMBL" id="DAAYBD010000005">
    <property type="protein sequence ID" value="HAG3448197.1"/>
    <property type="molecule type" value="Genomic_DNA"/>
</dbReference>
<comment type="caution">
    <text evidence="2">The sequence shown here is derived from an EMBL/GenBank/DDBJ whole genome shotgun (WGS) entry which is preliminary data.</text>
</comment>
<sequence>MEKVPSAGKPGGYLKPCLAGTARLIKKVLQPSQYRKTVEALCSQNKKVYPELPYLPASAGTHAAKNSGQSRNTQE</sequence>
<reference evidence="2" key="1">
    <citation type="journal article" date="2018" name="Genome Biol.">
        <title>SKESA: strategic k-mer extension for scrupulous assemblies.</title>
        <authorList>
            <person name="Souvorov A."/>
            <person name="Agarwala R."/>
            <person name="Lipman D.J."/>
        </authorList>
    </citation>
    <scope>NUCLEOTIDE SEQUENCE</scope>
    <source>
        <strain evidence="2">MA.CCC_A5</strain>
        <strain evidence="1">MA.CCC_M3</strain>
    </source>
</reference>
<evidence type="ECO:0000313" key="2">
    <source>
        <dbReference type="EMBL" id="HAG5077064.1"/>
    </source>
</evidence>
<dbReference type="AlphaFoldDB" id="A0A764RBF8"/>
<accession>A0A764RBF8</accession>
<dbReference type="EMBL" id="DAAYOM010000006">
    <property type="protein sequence ID" value="HAG5077064.1"/>
    <property type="molecule type" value="Genomic_DNA"/>
</dbReference>
<reference evidence="2" key="2">
    <citation type="submission" date="2020-02" db="EMBL/GenBank/DDBJ databases">
        <authorList>
            <consortium name="NCBI Pathogen Detection Project"/>
        </authorList>
    </citation>
    <scope>NUCLEOTIDE SEQUENCE</scope>
    <source>
        <strain evidence="2">MA.CCC_A5</strain>
        <strain evidence="1">MA.CCC_M3</strain>
    </source>
</reference>
<organism evidence="2">
    <name type="scientific">Salmonella enterica</name>
    <name type="common">Salmonella choleraesuis</name>
    <dbReference type="NCBI Taxonomy" id="28901"/>
    <lineage>
        <taxon>Bacteria</taxon>
        <taxon>Pseudomonadati</taxon>
        <taxon>Pseudomonadota</taxon>
        <taxon>Gammaproteobacteria</taxon>
        <taxon>Enterobacterales</taxon>
        <taxon>Enterobacteriaceae</taxon>
        <taxon>Salmonella</taxon>
    </lineage>
</organism>
<protein>
    <submittedName>
        <fullName evidence="2">Uncharacterized protein</fullName>
    </submittedName>
</protein>
<gene>
    <name evidence="2" type="ORF">G8568_002520</name>
    <name evidence="1" type="ORF">G8Z38_002512</name>
</gene>